<dbReference type="GO" id="GO:0008961">
    <property type="term" value="F:phosphatidylglycerol-prolipoprotein diacylglyceryl transferase activity"/>
    <property type="evidence" value="ECO:0007669"/>
    <property type="project" value="UniProtKB-UniRule"/>
</dbReference>
<dbReference type="InterPro" id="IPR001478">
    <property type="entry name" value="PDZ"/>
</dbReference>
<evidence type="ECO:0000313" key="9">
    <source>
        <dbReference type="EMBL" id="BBO36318.1"/>
    </source>
</evidence>
<dbReference type="GO" id="GO:0042158">
    <property type="term" value="P:lipoprotein biosynthetic process"/>
    <property type="evidence" value="ECO:0007669"/>
    <property type="project" value="UniProtKB-UniRule"/>
</dbReference>
<keyword evidence="3 7" id="KW-0808">Transferase</keyword>
<comment type="similarity">
    <text evidence="1 7">Belongs to the Lgt family.</text>
</comment>
<gene>
    <name evidence="7" type="primary">lgt</name>
    <name evidence="9" type="ORF">PLANPX_5930</name>
</gene>
<name>A0A5K7XIL7_9BACT</name>
<dbReference type="PROSITE" id="PS50106">
    <property type="entry name" value="PDZ"/>
    <property type="match status" value="1"/>
</dbReference>
<keyword evidence="2 7" id="KW-1003">Cell membrane</keyword>
<dbReference type="AlphaFoldDB" id="A0A5K7XIL7"/>
<evidence type="ECO:0000256" key="2">
    <source>
        <dbReference type="ARBA" id="ARBA00022475"/>
    </source>
</evidence>
<keyword evidence="6 7" id="KW-0472">Membrane</keyword>
<evidence type="ECO:0000256" key="7">
    <source>
        <dbReference type="HAMAP-Rule" id="MF_01147"/>
    </source>
</evidence>
<dbReference type="UniPathway" id="UPA00664"/>
<feature type="domain" description="PDZ" evidence="8">
    <location>
        <begin position="237"/>
        <end position="291"/>
    </location>
</feature>
<sequence length="431" mass="46487">MCSELFRIPLKWDNVPIFGAGVLLLLWAVFSVLGLKSTARAMGWPAALKAHLPTIVIVGVALVFFVPKYFPDGVPIRGYGMMVLLGSIAGIWMSVHRAQQAGVAGEEILGLAVWMFISGVIGARLFYVVEYWEDRIRQADVLSTIKTALSFTEGGLVVYGAFIGAMIGFTLYMRRRGLPALAISDMICAGMLVGLAFGRIGCLMNGCCYGGESDVAWAITFPRESGPEMISPPYGDQATSGAFYGFHLRSSSDEMAPAIIDRVNEGSLAATAGLKAGDRVIKIDEKLLAGVAGAEMLVYEAFLQGKPMVLTTSDNATHEIPAIEPPPRSRPVHPAQLYSTITAALLAWVLWSFYPFRRRDGAVTALMITLYPIARFCEESIRVDESAVFGTGMSISQNVSILLLVAAGAMWVWLLRKPAGNLAFPDTAVSS</sequence>
<dbReference type="Pfam" id="PF01790">
    <property type="entry name" value="LGT"/>
    <property type="match status" value="1"/>
</dbReference>
<dbReference type="HAMAP" id="MF_01147">
    <property type="entry name" value="Lgt"/>
    <property type="match status" value="1"/>
</dbReference>
<dbReference type="GO" id="GO:0005886">
    <property type="term" value="C:plasma membrane"/>
    <property type="evidence" value="ECO:0007669"/>
    <property type="project" value="UniProtKB-SubCell"/>
</dbReference>
<dbReference type="InterPro" id="IPR036034">
    <property type="entry name" value="PDZ_sf"/>
</dbReference>
<feature type="transmembrane region" description="Helical" evidence="7">
    <location>
        <begin position="47"/>
        <end position="66"/>
    </location>
</feature>
<proteinExistence type="inferred from homology"/>
<accession>A0A5K7XIL7</accession>
<dbReference type="PANTHER" id="PTHR30589">
    <property type="entry name" value="PROLIPOPROTEIN DIACYLGLYCERYL TRANSFERASE"/>
    <property type="match status" value="1"/>
</dbReference>
<evidence type="ECO:0000256" key="4">
    <source>
        <dbReference type="ARBA" id="ARBA00022692"/>
    </source>
</evidence>
<feature type="transmembrane region" description="Helical" evidence="7">
    <location>
        <begin position="108"/>
        <end position="129"/>
    </location>
</feature>
<dbReference type="CDD" id="cd00136">
    <property type="entry name" value="PDZ_canonical"/>
    <property type="match status" value="1"/>
</dbReference>
<dbReference type="Proteomes" id="UP000326837">
    <property type="component" value="Chromosome"/>
</dbReference>
<feature type="binding site" evidence="7">
    <location>
        <position position="199"/>
    </location>
    <ligand>
        <name>a 1,2-diacyl-sn-glycero-3-phospho-(1'-sn-glycerol)</name>
        <dbReference type="ChEBI" id="CHEBI:64716"/>
    </ligand>
</feature>
<feature type="transmembrane region" description="Helical" evidence="7">
    <location>
        <begin position="149"/>
        <end position="172"/>
    </location>
</feature>
<keyword evidence="4 7" id="KW-0812">Transmembrane</keyword>
<keyword evidence="10" id="KW-1185">Reference proteome</keyword>
<evidence type="ECO:0000256" key="6">
    <source>
        <dbReference type="ARBA" id="ARBA00023136"/>
    </source>
</evidence>
<dbReference type="InterPro" id="IPR001640">
    <property type="entry name" value="Lgt"/>
</dbReference>
<comment type="subcellular location">
    <subcellularLocation>
        <location evidence="7">Cell membrane</location>
        <topology evidence="7">Multi-pass membrane protein</topology>
    </subcellularLocation>
</comment>
<organism evidence="9 10">
    <name type="scientific">Lacipirellula parvula</name>
    <dbReference type="NCBI Taxonomy" id="2650471"/>
    <lineage>
        <taxon>Bacteria</taxon>
        <taxon>Pseudomonadati</taxon>
        <taxon>Planctomycetota</taxon>
        <taxon>Planctomycetia</taxon>
        <taxon>Pirellulales</taxon>
        <taxon>Lacipirellulaceae</taxon>
        <taxon>Lacipirellula</taxon>
    </lineage>
</organism>
<dbReference type="SUPFAM" id="SSF50156">
    <property type="entry name" value="PDZ domain-like"/>
    <property type="match status" value="1"/>
</dbReference>
<comment type="catalytic activity">
    <reaction evidence="7">
        <text>L-cysteinyl-[prolipoprotein] + a 1,2-diacyl-sn-glycero-3-phospho-(1'-sn-glycerol) = an S-1,2-diacyl-sn-glyceryl-L-cysteinyl-[prolipoprotein] + sn-glycerol 1-phosphate + H(+)</text>
        <dbReference type="Rhea" id="RHEA:56712"/>
        <dbReference type="Rhea" id="RHEA-COMP:14679"/>
        <dbReference type="Rhea" id="RHEA-COMP:14680"/>
        <dbReference type="ChEBI" id="CHEBI:15378"/>
        <dbReference type="ChEBI" id="CHEBI:29950"/>
        <dbReference type="ChEBI" id="CHEBI:57685"/>
        <dbReference type="ChEBI" id="CHEBI:64716"/>
        <dbReference type="ChEBI" id="CHEBI:140658"/>
        <dbReference type="EC" id="2.5.1.145"/>
    </reaction>
</comment>
<feature type="transmembrane region" description="Helical" evidence="7">
    <location>
        <begin position="78"/>
        <end position="96"/>
    </location>
</feature>
<comment type="pathway">
    <text evidence="7">Protein modification; lipoprotein biosynthesis (diacylglyceryl transfer).</text>
</comment>
<keyword evidence="5 7" id="KW-1133">Transmembrane helix</keyword>
<dbReference type="EMBL" id="AP021861">
    <property type="protein sequence ID" value="BBO36318.1"/>
    <property type="molecule type" value="Genomic_DNA"/>
</dbReference>
<feature type="transmembrane region" description="Helical" evidence="7">
    <location>
        <begin position="15"/>
        <end position="35"/>
    </location>
</feature>
<comment type="function">
    <text evidence="7">Catalyzes the transfer of the diacylglyceryl group from phosphatidylglycerol to the sulfhydryl group of the N-terminal cysteine of a prolipoprotein, the first step in the formation of mature lipoproteins.</text>
</comment>
<protein>
    <recommendedName>
        <fullName evidence="7">Phosphatidylglycerol--prolipoprotein diacylglyceryl transferase</fullName>
        <ecNumber evidence="7">2.5.1.145</ecNumber>
    </recommendedName>
</protein>
<feature type="transmembrane region" description="Helical" evidence="7">
    <location>
        <begin position="395"/>
        <end position="415"/>
    </location>
</feature>
<feature type="transmembrane region" description="Helical" evidence="7">
    <location>
        <begin position="337"/>
        <end position="354"/>
    </location>
</feature>
<evidence type="ECO:0000256" key="1">
    <source>
        <dbReference type="ARBA" id="ARBA00007150"/>
    </source>
</evidence>
<dbReference type="KEGG" id="lpav:PLANPX_5930"/>
<keyword evidence="9" id="KW-0449">Lipoprotein</keyword>
<evidence type="ECO:0000256" key="3">
    <source>
        <dbReference type="ARBA" id="ARBA00022679"/>
    </source>
</evidence>
<reference evidence="10" key="1">
    <citation type="submission" date="2019-10" db="EMBL/GenBank/DDBJ databases">
        <title>Lacipirellula parvula gen. nov., sp. nov., representing a lineage of planctomycetes widespread in freshwater anoxic habitats, and description of the family Lacipirellulaceae.</title>
        <authorList>
            <person name="Dedysh S.N."/>
            <person name="Kulichevskaya I.S."/>
            <person name="Beletsky A.V."/>
            <person name="Rakitin A.L."/>
            <person name="Mardanov A.V."/>
            <person name="Ivanova A.A."/>
            <person name="Saltykova V.X."/>
            <person name="Rijpstra W.I.C."/>
            <person name="Sinninghe Damste J.S."/>
            <person name="Ravin N.V."/>
        </authorList>
    </citation>
    <scope>NUCLEOTIDE SEQUENCE [LARGE SCALE GENOMIC DNA]</scope>
    <source>
        <strain evidence="10">PX69</strain>
    </source>
</reference>
<dbReference type="Gene3D" id="2.30.42.10">
    <property type="match status" value="1"/>
</dbReference>
<dbReference type="SMART" id="SM00228">
    <property type="entry name" value="PDZ"/>
    <property type="match status" value="1"/>
</dbReference>
<dbReference type="PANTHER" id="PTHR30589:SF0">
    <property type="entry name" value="PHOSPHATIDYLGLYCEROL--PROLIPOPROTEIN DIACYLGLYCERYL TRANSFERASE"/>
    <property type="match status" value="1"/>
</dbReference>
<dbReference type="RefSeq" id="WP_152101504.1">
    <property type="nucleotide sequence ID" value="NZ_AP021861.1"/>
</dbReference>
<dbReference type="EC" id="2.5.1.145" evidence="7"/>
<evidence type="ECO:0000259" key="8">
    <source>
        <dbReference type="PROSITE" id="PS50106"/>
    </source>
</evidence>
<evidence type="ECO:0000256" key="5">
    <source>
        <dbReference type="ARBA" id="ARBA00022989"/>
    </source>
</evidence>
<evidence type="ECO:0000313" key="10">
    <source>
        <dbReference type="Proteomes" id="UP000326837"/>
    </source>
</evidence>
<dbReference type="Pfam" id="PF00595">
    <property type="entry name" value="PDZ"/>
    <property type="match status" value="1"/>
</dbReference>